<dbReference type="Gene3D" id="2.60.120.10">
    <property type="entry name" value="Jelly Rolls"/>
    <property type="match status" value="1"/>
</dbReference>
<evidence type="ECO:0000256" key="1">
    <source>
        <dbReference type="ARBA" id="ARBA00008416"/>
    </source>
</evidence>
<feature type="domain" description="Pirin N-terminal" evidence="3">
    <location>
        <begin position="53"/>
        <end position="118"/>
    </location>
</feature>
<dbReference type="PANTHER" id="PTHR43212">
    <property type="entry name" value="QUERCETIN 2,3-DIOXYGENASE"/>
    <property type="match status" value="1"/>
</dbReference>
<dbReference type="EMBL" id="BMHE01000016">
    <property type="protein sequence ID" value="GFZ85303.1"/>
    <property type="molecule type" value="Genomic_DNA"/>
</dbReference>
<gene>
    <name evidence="4" type="ORF">GCM10008018_34190</name>
</gene>
<evidence type="ECO:0000313" key="5">
    <source>
        <dbReference type="Proteomes" id="UP000615455"/>
    </source>
</evidence>
<proteinExistence type="inferred from homology"/>
<dbReference type="InterPro" id="IPR014710">
    <property type="entry name" value="RmlC-like_jellyroll"/>
</dbReference>
<reference evidence="5" key="1">
    <citation type="journal article" date="2019" name="Int. J. Syst. Evol. Microbiol.">
        <title>The Global Catalogue of Microorganisms (GCM) 10K type strain sequencing project: providing services to taxonomists for standard genome sequencing and annotation.</title>
        <authorList>
            <consortium name="The Broad Institute Genomics Platform"/>
            <consortium name="The Broad Institute Genome Sequencing Center for Infectious Disease"/>
            <person name="Wu L."/>
            <person name="Ma J."/>
        </authorList>
    </citation>
    <scope>NUCLEOTIDE SEQUENCE [LARGE SCALE GENOMIC DNA]</scope>
    <source>
        <strain evidence="5">CGMCC 1.15043</strain>
    </source>
</reference>
<keyword evidence="5" id="KW-1185">Reference proteome</keyword>
<evidence type="ECO:0000259" key="3">
    <source>
        <dbReference type="Pfam" id="PF02678"/>
    </source>
</evidence>
<sequence>MSIQIFSAEQQGVGAFDGGKFLEQRAISFPGEKTALDRVGPLFYWAWGKAADVAEIGMHPHKAFEIVTYVIEGLVEHRDSLGSLETVTNGGAQVIQAGSGVYHAEAFRTVGSEAMQIWFEPHLSETVKKPAAYHQYNHEAFPSHHGDGVTVKAVIGGDAPIHLDTQANMYDWQLEPGAAFSYPLDPSRQLAFLVIRGQGAAVSGELQTLTHKDFVVAQAEQQGDTLQLQADDEQGMRIIAIDVPQDPGYTLYRK</sequence>
<dbReference type="PIRSF" id="PIRSF006232">
    <property type="entry name" value="Pirin"/>
    <property type="match status" value="1"/>
</dbReference>
<accession>A0ABQ1ESG7</accession>
<dbReference type="InterPro" id="IPR012093">
    <property type="entry name" value="Pirin"/>
</dbReference>
<name>A0ABQ1ESG7_9BACL</name>
<dbReference type="Pfam" id="PF02678">
    <property type="entry name" value="Pirin"/>
    <property type="match status" value="1"/>
</dbReference>
<dbReference type="RefSeq" id="WP_189013237.1">
    <property type="nucleotide sequence ID" value="NZ_BMHE01000016.1"/>
</dbReference>
<evidence type="ECO:0000313" key="4">
    <source>
        <dbReference type="EMBL" id="GFZ85303.1"/>
    </source>
</evidence>
<dbReference type="PANTHER" id="PTHR43212:SF3">
    <property type="entry name" value="QUERCETIN 2,3-DIOXYGENASE"/>
    <property type="match status" value="1"/>
</dbReference>
<dbReference type="InterPro" id="IPR003829">
    <property type="entry name" value="Pirin_N_dom"/>
</dbReference>
<comment type="caution">
    <text evidence="4">The sequence shown here is derived from an EMBL/GenBank/DDBJ whole genome shotgun (WGS) entry which is preliminary data.</text>
</comment>
<dbReference type="Proteomes" id="UP000615455">
    <property type="component" value="Unassembled WGS sequence"/>
</dbReference>
<organism evidence="4 5">
    <name type="scientific">Paenibacillus marchantiophytorum</name>
    <dbReference type="NCBI Taxonomy" id="1619310"/>
    <lineage>
        <taxon>Bacteria</taxon>
        <taxon>Bacillati</taxon>
        <taxon>Bacillota</taxon>
        <taxon>Bacilli</taxon>
        <taxon>Bacillales</taxon>
        <taxon>Paenibacillaceae</taxon>
        <taxon>Paenibacillus</taxon>
    </lineage>
</organism>
<protein>
    <recommendedName>
        <fullName evidence="3">Pirin N-terminal domain-containing protein</fullName>
    </recommendedName>
</protein>
<evidence type="ECO:0000256" key="2">
    <source>
        <dbReference type="RuleBase" id="RU003457"/>
    </source>
</evidence>
<dbReference type="SUPFAM" id="SSF51182">
    <property type="entry name" value="RmlC-like cupins"/>
    <property type="match status" value="1"/>
</dbReference>
<dbReference type="InterPro" id="IPR011051">
    <property type="entry name" value="RmlC_Cupin_sf"/>
</dbReference>
<comment type="similarity">
    <text evidence="1 2">Belongs to the pirin family.</text>
</comment>